<accession>A0A2J8AI75</accession>
<evidence type="ECO:0000256" key="4">
    <source>
        <dbReference type="ARBA" id="ARBA00022741"/>
    </source>
</evidence>
<keyword evidence="2" id="KW-0723">Serine/threonine-protein kinase</keyword>
<keyword evidence="4" id="KW-0547">Nucleotide-binding</keyword>
<dbReference type="GO" id="GO:0005956">
    <property type="term" value="C:protein kinase CK2 complex"/>
    <property type="evidence" value="ECO:0007669"/>
    <property type="project" value="TreeGrafter"/>
</dbReference>
<dbReference type="GO" id="GO:0051726">
    <property type="term" value="P:regulation of cell cycle"/>
    <property type="evidence" value="ECO:0007669"/>
    <property type="project" value="TreeGrafter"/>
</dbReference>
<protein>
    <recommendedName>
        <fullName evidence="1">non-specific serine/threonine protein kinase</fullName>
        <ecNumber evidence="1">2.7.11.1</ecNumber>
    </recommendedName>
</protein>
<dbReference type="PANTHER" id="PTHR24054">
    <property type="entry name" value="CASEIN KINASE II SUBUNIT ALPHA"/>
    <property type="match status" value="1"/>
</dbReference>
<evidence type="ECO:0000256" key="2">
    <source>
        <dbReference type="ARBA" id="ARBA00022527"/>
    </source>
</evidence>
<feature type="compositionally biased region" description="Low complexity" evidence="9">
    <location>
        <begin position="38"/>
        <end position="51"/>
    </location>
</feature>
<feature type="domain" description="Protein kinase" evidence="11">
    <location>
        <begin position="97"/>
        <end position="141"/>
    </location>
</feature>
<dbReference type="PANTHER" id="PTHR24054:SF0">
    <property type="entry name" value="CASEIN KINASE II SUBUNIT ALPHA"/>
    <property type="match status" value="1"/>
</dbReference>
<keyword evidence="3" id="KW-0808">Transferase</keyword>
<dbReference type="OrthoDB" id="10254671at2759"/>
<comment type="caution">
    <text evidence="12">The sequence shown here is derived from an EMBL/GenBank/DDBJ whole genome shotgun (WGS) entry which is preliminary data.</text>
</comment>
<dbReference type="AlphaFoldDB" id="A0A2J8AI75"/>
<dbReference type="GO" id="GO:0005524">
    <property type="term" value="F:ATP binding"/>
    <property type="evidence" value="ECO:0007669"/>
    <property type="project" value="UniProtKB-KW"/>
</dbReference>
<evidence type="ECO:0000256" key="6">
    <source>
        <dbReference type="ARBA" id="ARBA00022840"/>
    </source>
</evidence>
<gene>
    <name evidence="12" type="ORF">TSOC_000832</name>
</gene>
<dbReference type="GO" id="GO:0005829">
    <property type="term" value="C:cytosol"/>
    <property type="evidence" value="ECO:0007669"/>
    <property type="project" value="TreeGrafter"/>
</dbReference>
<reference evidence="12 13" key="1">
    <citation type="journal article" date="2017" name="Mol. Biol. Evol.">
        <title>The 4-celled Tetrabaena socialis nuclear genome reveals the essential components for genetic control of cell number at the origin of multicellularity in the volvocine lineage.</title>
        <authorList>
            <person name="Featherston J."/>
            <person name="Arakaki Y."/>
            <person name="Hanschen E.R."/>
            <person name="Ferris P.J."/>
            <person name="Michod R.E."/>
            <person name="Olson B.J.S.C."/>
            <person name="Nozaki H."/>
            <person name="Durand P.M."/>
        </authorList>
    </citation>
    <scope>NUCLEOTIDE SEQUENCE [LARGE SCALE GENOMIC DNA]</scope>
    <source>
        <strain evidence="12 13">NIES-571</strain>
    </source>
</reference>
<keyword evidence="13" id="KW-1185">Reference proteome</keyword>
<dbReference type="EC" id="2.7.11.1" evidence="1"/>
<evidence type="ECO:0000256" key="1">
    <source>
        <dbReference type="ARBA" id="ARBA00012513"/>
    </source>
</evidence>
<dbReference type="Proteomes" id="UP000236333">
    <property type="component" value="Unassembled WGS sequence"/>
</dbReference>
<dbReference type="InterPro" id="IPR000719">
    <property type="entry name" value="Prot_kinase_dom"/>
</dbReference>
<dbReference type="Gene3D" id="1.10.510.10">
    <property type="entry name" value="Transferase(Phosphotransferase) domain 1"/>
    <property type="match status" value="1"/>
</dbReference>
<comment type="catalytic activity">
    <reaction evidence="7">
        <text>L-threonyl-[protein] + ATP = O-phospho-L-threonyl-[protein] + ADP + H(+)</text>
        <dbReference type="Rhea" id="RHEA:46608"/>
        <dbReference type="Rhea" id="RHEA-COMP:11060"/>
        <dbReference type="Rhea" id="RHEA-COMP:11605"/>
        <dbReference type="ChEBI" id="CHEBI:15378"/>
        <dbReference type="ChEBI" id="CHEBI:30013"/>
        <dbReference type="ChEBI" id="CHEBI:30616"/>
        <dbReference type="ChEBI" id="CHEBI:61977"/>
        <dbReference type="ChEBI" id="CHEBI:456216"/>
        <dbReference type="EC" id="2.7.11.1"/>
    </reaction>
</comment>
<dbReference type="SUPFAM" id="SSF56112">
    <property type="entry name" value="Protein kinase-like (PK-like)"/>
    <property type="match status" value="1"/>
</dbReference>
<evidence type="ECO:0000256" key="10">
    <source>
        <dbReference type="SAM" id="Phobius"/>
    </source>
</evidence>
<evidence type="ECO:0000313" key="12">
    <source>
        <dbReference type="EMBL" id="PNH12218.1"/>
    </source>
</evidence>
<keyword evidence="5 12" id="KW-0418">Kinase</keyword>
<sequence>MDSSTVSAEHSCCGVAQRATNAAQAACRAAEPQKRANASAGRPRCSASSSARIATASAGASAAAPAAAESPFSSGSGAEPWRAAATPPPRRPAAAAPGNVLIDHSKRELKLIDWGLADFYQPGKEYPVRVATRFYKGPELLVDIKPSRGLKRRVGSSKLAGGCRGGGRRPTRLAGGRCGVLAAAAGRLLLRLVRLARRLLRRRGQLALWVNVHCGGQTLGRLLLLLLLLLVLRVLLRVLRRVGRLPGLGVWAEVVHRSLLLRRVVLLLLLLPVHLLLLLLM</sequence>
<evidence type="ECO:0000256" key="3">
    <source>
        <dbReference type="ARBA" id="ARBA00022679"/>
    </source>
</evidence>
<organism evidence="12 13">
    <name type="scientific">Tetrabaena socialis</name>
    <dbReference type="NCBI Taxonomy" id="47790"/>
    <lineage>
        <taxon>Eukaryota</taxon>
        <taxon>Viridiplantae</taxon>
        <taxon>Chlorophyta</taxon>
        <taxon>core chlorophytes</taxon>
        <taxon>Chlorophyceae</taxon>
        <taxon>CS clade</taxon>
        <taxon>Chlamydomonadales</taxon>
        <taxon>Tetrabaenaceae</taxon>
        <taxon>Tetrabaena</taxon>
    </lineage>
</organism>
<keyword evidence="10" id="KW-0472">Membrane</keyword>
<keyword evidence="10" id="KW-1133">Transmembrane helix</keyword>
<evidence type="ECO:0000256" key="9">
    <source>
        <dbReference type="SAM" id="MobiDB-lite"/>
    </source>
</evidence>
<evidence type="ECO:0000259" key="11">
    <source>
        <dbReference type="Pfam" id="PF00069"/>
    </source>
</evidence>
<dbReference type="InterPro" id="IPR045216">
    <property type="entry name" value="CK2_alpha"/>
</dbReference>
<dbReference type="Pfam" id="PF00069">
    <property type="entry name" value="Pkinase"/>
    <property type="match status" value="1"/>
</dbReference>
<proteinExistence type="predicted"/>
<evidence type="ECO:0000313" key="13">
    <source>
        <dbReference type="Proteomes" id="UP000236333"/>
    </source>
</evidence>
<evidence type="ECO:0000256" key="7">
    <source>
        <dbReference type="ARBA" id="ARBA00047899"/>
    </source>
</evidence>
<evidence type="ECO:0000256" key="8">
    <source>
        <dbReference type="ARBA" id="ARBA00048679"/>
    </source>
</evidence>
<feature type="transmembrane region" description="Helical" evidence="10">
    <location>
        <begin position="260"/>
        <end position="280"/>
    </location>
</feature>
<feature type="compositionally biased region" description="Low complexity" evidence="9">
    <location>
        <begin position="64"/>
        <end position="85"/>
    </location>
</feature>
<evidence type="ECO:0000256" key="5">
    <source>
        <dbReference type="ARBA" id="ARBA00022777"/>
    </source>
</evidence>
<dbReference type="GO" id="GO:0004674">
    <property type="term" value="F:protein serine/threonine kinase activity"/>
    <property type="evidence" value="ECO:0007669"/>
    <property type="project" value="UniProtKB-KW"/>
</dbReference>
<keyword evidence="6" id="KW-0067">ATP-binding</keyword>
<feature type="region of interest" description="Disordered" evidence="9">
    <location>
        <begin position="29"/>
        <end position="51"/>
    </location>
</feature>
<dbReference type="EMBL" id="PGGS01000012">
    <property type="protein sequence ID" value="PNH12218.1"/>
    <property type="molecule type" value="Genomic_DNA"/>
</dbReference>
<comment type="catalytic activity">
    <reaction evidence="8">
        <text>L-seryl-[protein] + ATP = O-phospho-L-seryl-[protein] + ADP + H(+)</text>
        <dbReference type="Rhea" id="RHEA:17989"/>
        <dbReference type="Rhea" id="RHEA-COMP:9863"/>
        <dbReference type="Rhea" id="RHEA-COMP:11604"/>
        <dbReference type="ChEBI" id="CHEBI:15378"/>
        <dbReference type="ChEBI" id="CHEBI:29999"/>
        <dbReference type="ChEBI" id="CHEBI:30616"/>
        <dbReference type="ChEBI" id="CHEBI:83421"/>
        <dbReference type="ChEBI" id="CHEBI:456216"/>
        <dbReference type="EC" id="2.7.11.1"/>
    </reaction>
</comment>
<name>A0A2J8AI75_9CHLO</name>
<dbReference type="InterPro" id="IPR011009">
    <property type="entry name" value="Kinase-like_dom_sf"/>
</dbReference>
<feature type="transmembrane region" description="Helical" evidence="10">
    <location>
        <begin position="219"/>
        <end position="239"/>
    </location>
</feature>
<dbReference type="GO" id="GO:0005634">
    <property type="term" value="C:nucleus"/>
    <property type="evidence" value="ECO:0007669"/>
    <property type="project" value="TreeGrafter"/>
</dbReference>
<keyword evidence="10" id="KW-0812">Transmembrane</keyword>
<feature type="region of interest" description="Disordered" evidence="9">
    <location>
        <begin position="64"/>
        <end position="99"/>
    </location>
</feature>